<dbReference type="EMBL" id="LN857006">
    <property type="protein sequence ID" value="CDP99156.1"/>
    <property type="molecule type" value="Genomic_DNA"/>
</dbReference>
<gene>
    <name evidence="1" type="ORF">Bm1460</name>
    <name evidence="1" type="ORF">BM_Bm1460</name>
</gene>
<organism evidence="1">
    <name type="scientific">Brugia malayi</name>
    <name type="common">Filarial nematode worm</name>
    <dbReference type="NCBI Taxonomy" id="6279"/>
    <lineage>
        <taxon>Eukaryota</taxon>
        <taxon>Metazoa</taxon>
        <taxon>Ecdysozoa</taxon>
        <taxon>Nematoda</taxon>
        <taxon>Chromadorea</taxon>
        <taxon>Rhabditida</taxon>
        <taxon>Spirurina</taxon>
        <taxon>Spiruromorpha</taxon>
        <taxon>Filarioidea</taxon>
        <taxon>Onchocercidae</taxon>
        <taxon>Brugia</taxon>
    </lineage>
</organism>
<dbReference type="AlphaFoldDB" id="A0A0K0J1B1"/>
<protein>
    <submittedName>
        <fullName evidence="1">Bm1460</fullName>
    </submittedName>
</protein>
<accession>A0A0K0J1B1</accession>
<reference evidence="1" key="1">
    <citation type="journal article" date="2007" name="Science">
        <title>Draft genome of the filarial nematode parasite Brugia malayi.</title>
        <authorList>
            <person name="Ghedin E."/>
            <person name="Wang S."/>
            <person name="Spiro D."/>
            <person name="Caler E."/>
            <person name="Zhao Q."/>
            <person name="Crabtree J."/>
            <person name="Allen J.E."/>
            <person name="Delcher A.L."/>
            <person name="Guiliano D.B."/>
            <person name="Miranda-Saavedra D."/>
            <person name="Angiuoli S.V."/>
            <person name="Creasy T."/>
            <person name="Amedeo P."/>
            <person name="Haas B."/>
            <person name="El-Sayed N.M."/>
            <person name="Wortman J.R."/>
            <person name="Feldblyum T."/>
            <person name="Tallon L."/>
            <person name="Schatz M."/>
            <person name="Shumway M."/>
            <person name="Koo H."/>
            <person name="Salzberg S.L."/>
            <person name="Schobel S."/>
            <person name="Pertea M."/>
            <person name="Pop M."/>
            <person name="White O."/>
            <person name="Barton G.J."/>
            <person name="Carlow C.K."/>
            <person name="Crawford M.J."/>
            <person name="Daub J."/>
            <person name="Dimmic M.W."/>
            <person name="Estes C.F."/>
            <person name="Foster J.M."/>
            <person name="Ganatra M."/>
            <person name="Gregory W.F."/>
            <person name="Johnson N.M."/>
            <person name="Jin J."/>
            <person name="Komuniecki R."/>
            <person name="Korf I."/>
            <person name="Kumar S."/>
            <person name="Laney S."/>
            <person name="Li B.W."/>
            <person name="Li W."/>
            <person name="Lindblom T.H."/>
            <person name="Lustigman S."/>
            <person name="Ma D."/>
            <person name="Maina C.V."/>
            <person name="Martin D.M."/>
            <person name="McCarter J.P."/>
            <person name="McReynolds L."/>
            <person name="Mitreva M."/>
            <person name="Nutman T.B."/>
            <person name="Parkinson J."/>
            <person name="Peregrin-Alvarez J.M."/>
            <person name="Poole C."/>
            <person name="Ren Q."/>
            <person name="Saunders L."/>
            <person name="Sluder A.E."/>
            <person name="Smith K."/>
            <person name="Stanke M."/>
            <person name="Unnasch T.R."/>
            <person name="Ware J."/>
            <person name="Wei A.D."/>
            <person name="Weil G."/>
            <person name="Williams D.J."/>
            <person name="Zhang Y."/>
            <person name="Williams S.A."/>
            <person name="Fraser-Liggett C."/>
            <person name="Slatko B."/>
            <person name="Blaxter M.L."/>
            <person name="Scott A.L."/>
        </authorList>
    </citation>
    <scope>NUCLEOTIDE SEQUENCE</scope>
    <source>
        <strain evidence="1">FR3</strain>
    </source>
</reference>
<name>A0A0K0J1B1_BRUMA</name>
<evidence type="ECO:0000313" key="1">
    <source>
        <dbReference type="EMBL" id="CDP99156.1"/>
    </source>
</evidence>
<sequence>MDSRLRLTIDNVSAYIKDTAVVVAAVVVAVDDVDGAEVVTL</sequence>
<proteinExistence type="predicted"/>
<reference evidence="1" key="2">
    <citation type="submission" date="2012-12" db="EMBL/GenBank/DDBJ databases">
        <authorList>
            <person name="Gao Y.W."/>
            <person name="Fan S.T."/>
            <person name="Sun H.T."/>
            <person name="Wang Z."/>
            <person name="Gao X.L."/>
            <person name="Li Y.G."/>
            <person name="Wang T.C."/>
            <person name="Zhang K."/>
            <person name="Xu W.W."/>
            <person name="Yu Z.J."/>
            <person name="Xia X.Z."/>
        </authorList>
    </citation>
    <scope>NUCLEOTIDE SEQUENCE</scope>
    <source>
        <strain evidence="1">FR3</strain>
    </source>
</reference>